<dbReference type="EMBL" id="PDJD01000001">
    <property type="protein sequence ID" value="PFG21318.1"/>
    <property type="molecule type" value="Genomic_DNA"/>
</dbReference>
<dbReference type="InterPro" id="IPR012341">
    <property type="entry name" value="6hp_glycosidase-like_sf"/>
</dbReference>
<keyword evidence="2" id="KW-1185">Reference proteome</keyword>
<dbReference type="PANTHER" id="PTHR31616">
    <property type="entry name" value="TREHALASE"/>
    <property type="match status" value="1"/>
</dbReference>
<dbReference type="InterPro" id="IPR008928">
    <property type="entry name" value="6-hairpin_glycosidase_sf"/>
</dbReference>
<evidence type="ECO:0000313" key="1">
    <source>
        <dbReference type="EMBL" id="PFG21318.1"/>
    </source>
</evidence>
<dbReference type="OrthoDB" id="3806982at2"/>
<gene>
    <name evidence="1" type="ORF">ATL40_2945</name>
</gene>
<sequence>MAGRPLSRRGLLGTGLGLAALVTVGATGTRSSSARYAQDGLHSQTVAWSAPGERQLIGAADQVVPGTRVMRGAAGQATLIARESAWIAGCAPWTATTRAREALLDLTVLQVGDVGVAGWSTHWRYTWPRDASHVAMALIRAGRRAEAVRMLARLQAWQGRDGWFEARYLPDGSGTPDERERQLDGVGWVLWATAGLLQGPDALTQVRLLRPMIERSLGLAMAVTADGLPPVSPDYWEVGETRRTLGTAAPLLAGLQAGARLLAALGEPAGARRARRAAVDLEARIHEVFGARGYPRHEDGTLRDTGVAFLLPPYTEAAHPDVVAAVRAARSEMVRPAGGLAPGAGWREDGVSWTPETAVFALVAAAQGADAATERAYALDTLAWLGRHRTEAGSYPEKVLYDGRPAAVAPLAWTAATVLLAEHALATTPT</sequence>
<accession>A0A2A9D3M4</accession>
<name>A0A2A9D3M4_9MICO</name>
<dbReference type="PROSITE" id="PS51318">
    <property type="entry name" value="TAT"/>
    <property type="match status" value="1"/>
</dbReference>
<protein>
    <recommendedName>
        <fullName evidence="3">Glycoside hydrolase family 15</fullName>
    </recommendedName>
</protein>
<dbReference type="AlphaFoldDB" id="A0A2A9D3M4"/>
<dbReference type="SUPFAM" id="SSF48208">
    <property type="entry name" value="Six-hairpin glycosidases"/>
    <property type="match status" value="1"/>
</dbReference>
<dbReference type="RefSeq" id="WP_098470168.1">
    <property type="nucleotide sequence ID" value="NZ_PDJD01000001.1"/>
</dbReference>
<dbReference type="Proteomes" id="UP000224915">
    <property type="component" value="Unassembled WGS sequence"/>
</dbReference>
<dbReference type="InterPro" id="IPR006311">
    <property type="entry name" value="TAT_signal"/>
</dbReference>
<dbReference type="PANTHER" id="PTHR31616:SF0">
    <property type="entry name" value="GLUCAN 1,4-ALPHA-GLUCOSIDASE"/>
    <property type="match status" value="1"/>
</dbReference>
<dbReference type="GO" id="GO:0004553">
    <property type="term" value="F:hydrolase activity, hydrolyzing O-glycosyl compounds"/>
    <property type="evidence" value="ECO:0007669"/>
    <property type="project" value="TreeGrafter"/>
</dbReference>
<proteinExistence type="predicted"/>
<evidence type="ECO:0000313" key="2">
    <source>
        <dbReference type="Proteomes" id="UP000224915"/>
    </source>
</evidence>
<reference evidence="1 2" key="1">
    <citation type="submission" date="2017-10" db="EMBL/GenBank/DDBJ databases">
        <title>Sequencing the genomes of 1000 actinobacteria strains.</title>
        <authorList>
            <person name="Klenk H.-P."/>
        </authorList>
    </citation>
    <scope>NUCLEOTIDE SEQUENCE [LARGE SCALE GENOMIC DNA]</scope>
    <source>
        <strain evidence="1 2">DSM 21801</strain>
    </source>
</reference>
<organism evidence="1 2">
    <name type="scientific">Serinibacter salmoneus</name>
    <dbReference type="NCBI Taxonomy" id="556530"/>
    <lineage>
        <taxon>Bacteria</taxon>
        <taxon>Bacillati</taxon>
        <taxon>Actinomycetota</taxon>
        <taxon>Actinomycetes</taxon>
        <taxon>Micrococcales</taxon>
        <taxon>Beutenbergiaceae</taxon>
        <taxon>Serinibacter</taxon>
    </lineage>
</organism>
<dbReference type="GO" id="GO:0005975">
    <property type="term" value="P:carbohydrate metabolic process"/>
    <property type="evidence" value="ECO:0007669"/>
    <property type="project" value="InterPro"/>
</dbReference>
<dbReference type="Gene3D" id="1.50.10.10">
    <property type="match status" value="1"/>
</dbReference>
<comment type="caution">
    <text evidence="1">The sequence shown here is derived from an EMBL/GenBank/DDBJ whole genome shotgun (WGS) entry which is preliminary data.</text>
</comment>
<evidence type="ECO:0008006" key="3">
    <source>
        <dbReference type="Google" id="ProtNLM"/>
    </source>
</evidence>